<evidence type="ECO:0000256" key="5">
    <source>
        <dbReference type="ARBA" id="ARBA00023136"/>
    </source>
</evidence>
<evidence type="ECO:0000256" key="6">
    <source>
        <dbReference type="SAM" id="Phobius"/>
    </source>
</evidence>
<dbReference type="Gene3D" id="3.40.50.300">
    <property type="entry name" value="P-loop containing nucleotide triphosphate hydrolases"/>
    <property type="match status" value="1"/>
</dbReference>
<dbReference type="InterPro" id="IPR032689">
    <property type="entry name" value="TraG-D_C"/>
</dbReference>
<keyword evidence="9" id="KW-1185">Reference proteome</keyword>
<sequence length="577" mass="61539">MVRERSARTELAPWLAAGTMLTGGLLTGIVWLGGTLGAVVGGAGWHPPPFTVRLLLQLAAGPQTIWPQASPIAVWGGIVATASLGTATGVPLALILYRWLAPAPGLAGLRDLREFTYRGAVTKARRLRPSLRTVKRVPSDEAGVLIGDVDGVELRGSFEDVYLVFMGPRSGKTTTIIAQTAIRAPGAAVVTSIRPDALTTTAAPRQARGTLWVFDPQQICHQAQTFWWDVIKTARTVEGARRLASHFVTTSFSANERGNYWALAAGNLLANLFHAAATSGANVHQVLEWLAHPAEQDPIDALRAAGAVGMAGQLEHTVSLPPETRGGVYDTAAQTIACLLDPEINRWITPTPGQPVFDPATFVTSTDTLYLFSKKGRNGAAPLVAALADAVLQAGIAAAERVGGRADPPLIMVLDEAANVAPIEDLPDLYSFLGGTGIPVVTILQSYQQGVRVWGGPGMDALWSASTVKIIGAGIDDADHAEKVSRLVGHHKVIDSSVSYSSSGRSVSVSARKERIYTAADIRALKKFTAILLLTGIRPVPIRMRPWMREPFGPRLRLAAARIEKQITDRAIRKQVP</sequence>
<dbReference type="InterPro" id="IPR027417">
    <property type="entry name" value="P-loop_NTPase"/>
</dbReference>
<keyword evidence="2" id="KW-1003">Cell membrane</keyword>
<evidence type="ECO:0000256" key="2">
    <source>
        <dbReference type="ARBA" id="ARBA00022475"/>
    </source>
</evidence>
<dbReference type="EMBL" id="BAAAMU010000003">
    <property type="protein sequence ID" value="GAA1612956.1"/>
    <property type="molecule type" value="Genomic_DNA"/>
</dbReference>
<dbReference type="Pfam" id="PF12696">
    <property type="entry name" value="TraG-D_C"/>
    <property type="match status" value="1"/>
</dbReference>
<dbReference type="PANTHER" id="PTHR37937">
    <property type="entry name" value="CONJUGATIVE TRANSFER: DNA TRANSPORT"/>
    <property type="match status" value="1"/>
</dbReference>
<protein>
    <recommendedName>
        <fullName evidence="7">TraD/TraG TraM recognition site domain-containing protein</fullName>
    </recommendedName>
</protein>
<dbReference type="RefSeq" id="WP_346101323.1">
    <property type="nucleotide sequence ID" value="NZ_BAAAMU010000003.1"/>
</dbReference>
<dbReference type="InterPro" id="IPR051539">
    <property type="entry name" value="T4SS-coupling_protein"/>
</dbReference>
<dbReference type="SUPFAM" id="SSF52540">
    <property type="entry name" value="P-loop containing nucleoside triphosphate hydrolases"/>
    <property type="match status" value="1"/>
</dbReference>
<evidence type="ECO:0000313" key="9">
    <source>
        <dbReference type="Proteomes" id="UP001500064"/>
    </source>
</evidence>
<evidence type="ECO:0000313" key="8">
    <source>
        <dbReference type="EMBL" id="GAA1612956.1"/>
    </source>
</evidence>
<comment type="subcellular location">
    <subcellularLocation>
        <location evidence="1">Cell membrane</location>
        <topology evidence="1">Multi-pass membrane protein</topology>
    </subcellularLocation>
</comment>
<feature type="transmembrane region" description="Helical" evidence="6">
    <location>
        <begin position="12"/>
        <end position="32"/>
    </location>
</feature>
<reference evidence="8 9" key="1">
    <citation type="journal article" date="2019" name="Int. J. Syst. Evol. Microbiol.">
        <title>The Global Catalogue of Microorganisms (GCM) 10K type strain sequencing project: providing services to taxonomists for standard genome sequencing and annotation.</title>
        <authorList>
            <consortium name="The Broad Institute Genomics Platform"/>
            <consortium name="The Broad Institute Genome Sequencing Center for Infectious Disease"/>
            <person name="Wu L."/>
            <person name="Ma J."/>
        </authorList>
    </citation>
    <scope>NUCLEOTIDE SEQUENCE [LARGE SCALE GENOMIC DNA]</scope>
    <source>
        <strain evidence="8 9">JCM 13929</strain>
    </source>
</reference>
<accession>A0ABN2ENL5</accession>
<name>A0ABN2ENL5_9ACTN</name>
<dbReference type="CDD" id="cd01127">
    <property type="entry name" value="TrwB_TraG_TraD_VirD4"/>
    <property type="match status" value="1"/>
</dbReference>
<dbReference type="PANTHER" id="PTHR37937:SF1">
    <property type="entry name" value="CONJUGATIVE TRANSFER: DNA TRANSPORT"/>
    <property type="match status" value="1"/>
</dbReference>
<gene>
    <name evidence="8" type="ORF">GCM10009733_006260</name>
</gene>
<keyword evidence="4 6" id="KW-1133">Transmembrane helix</keyword>
<proteinExistence type="predicted"/>
<comment type="caution">
    <text evidence="8">The sequence shown here is derived from an EMBL/GenBank/DDBJ whole genome shotgun (WGS) entry which is preliminary data.</text>
</comment>
<organism evidence="8 9">
    <name type="scientific">Nonomuraea maheshkhaliensis</name>
    <dbReference type="NCBI Taxonomy" id="419590"/>
    <lineage>
        <taxon>Bacteria</taxon>
        <taxon>Bacillati</taxon>
        <taxon>Actinomycetota</taxon>
        <taxon>Actinomycetes</taxon>
        <taxon>Streptosporangiales</taxon>
        <taxon>Streptosporangiaceae</taxon>
        <taxon>Nonomuraea</taxon>
    </lineage>
</organism>
<dbReference type="Proteomes" id="UP001500064">
    <property type="component" value="Unassembled WGS sequence"/>
</dbReference>
<feature type="domain" description="TraD/TraG TraM recognition site" evidence="7">
    <location>
        <begin position="409"/>
        <end position="526"/>
    </location>
</feature>
<keyword evidence="3 6" id="KW-0812">Transmembrane</keyword>
<keyword evidence="5 6" id="KW-0472">Membrane</keyword>
<evidence type="ECO:0000256" key="3">
    <source>
        <dbReference type="ARBA" id="ARBA00022692"/>
    </source>
</evidence>
<evidence type="ECO:0000256" key="4">
    <source>
        <dbReference type="ARBA" id="ARBA00022989"/>
    </source>
</evidence>
<evidence type="ECO:0000259" key="7">
    <source>
        <dbReference type="Pfam" id="PF12696"/>
    </source>
</evidence>
<evidence type="ECO:0000256" key="1">
    <source>
        <dbReference type="ARBA" id="ARBA00004651"/>
    </source>
</evidence>